<dbReference type="RefSeq" id="WP_232331831.1">
    <property type="nucleotide sequence ID" value="NZ_CP107943.1"/>
</dbReference>
<feature type="domain" description="HTH marR-type" evidence="1">
    <location>
        <begin position="21"/>
        <end position="157"/>
    </location>
</feature>
<evidence type="ECO:0000313" key="2">
    <source>
        <dbReference type="EMBL" id="RBO82948.1"/>
    </source>
</evidence>
<dbReference type="PANTHER" id="PTHR33164">
    <property type="entry name" value="TRANSCRIPTIONAL REGULATOR, MARR FAMILY"/>
    <property type="match status" value="1"/>
</dbReference>
<reference evidence="2 3" key="1">
    <citation type="submission" date="2018-06" db="EMBL/GenBank/DDBJ databases">
        <title>Genomic Encyclopedia of Type Strains, Phase IV (KMG-IV): sequencing the most valuable type-strain genomes for metagenomic binning, comparative biology and taxonomic classification.</title>
        <authorList>
            <person name="Goeker M."/>
        </authorList>
    </citation>
    <scope>NUCLEOTIDE SEQUENCE [LARGE SCALE GENOMIC DNA]</scope>
    <source>
        <strain evidence="2 3">DSM 44599</strain>
    </source>
</reference>
<dbReference type="STRING" id="1210090.GCA_001613185_04802"/>
<keyword evidence="3" id="KW-1185">Reference proteome</keyword>
<proteinExistence type="predicted"/>
<dbReference type="Proteomes" id="UP000252586">
    <property type="component" value="Unassembled WGS sequence"/>
</dbReference>
<dbReference type="SUPFAM" id="SSF46785">
    <property type="entry name" value="Winged helix' DNA-binding domain"/>
    <property type="match status" value="1"/>
</dbReference>
<name>A0A366D110_9NOCA</name>
<sequence>MTEPHRPGPDIADATVRAEIESEIAADLRALTAVSDQLGHVFARRNDLRPNDFRALLHVATAEFEGEPITPGELGKLMGFSSAAVTYQVERMIESGHLRRDPDPTDRRRVLLHHDDHGMATAQDFFLPLGRRTRAAMSSFSDDDLRTAHQVLTTVITALRAHLDDLRDRA</sequence>
<dbReference type="PROSITE" id="PS50995">
    <property type="entry name" value="HTH_MARR_2"/>
    <property type="match status" value="1"/>
</dbReference>
<dbReference type="GO" id="GO:0003700">
    <property type="term" value="F:DNA-binding transcription factor activity"/>
    <property type="evidence" value="ECO:0007669"/>
    <property type="project" value="InterPro"/>
</dbReference>
<dbReference type="PANTHER" id="PTHR33164:SF106">
    <property type="entry name" value="TRANSCRIPTIONAL REGULATORY PROTEIN"/>
    <property type="match status" value="1"/>
</dbReference>
<dbReference type="SMART" id="SM00347">
    <property type="entry name" value="HTH_MARR"/>
    <property type="match status" value="1"/>
</dbReference>
<dbReference type="Gene3D" id="1.10.10.10">
    <property type="entry name" value="Winged helix-like DNA-binding domain superfamily/Winged helix DNA-binding domain"/>
    <property type="match status" value="1"/>
</dbReference>
<dbReference type="InterPro" id="IPR036388">
    <property type="entry name" value="WH-like_DNA-bd_sf"/>
</dbReference>
<gene>
    <name evidence="2" type="ORF">DFR74_12138</name>
</gene>
<organism evidence="2 3">
    <name type="scientific">Nocardia puris</name>
    <dbReference type="NCBI Taxonomy" id="208602"/>
    <lineage>
        <taxon>Bacteria</taxon>
        <taxon>Bacillati</taxon>
        <taxon>Actinomycetota</taxon>
        <taxon>Actinomycetes</taxon>
        <taxon>Mycobacteriales</taxon>
        <taxon>Nocardiaceae</taxon>
        <taxon>Nocardia</taxon>
    </lineage>
</organism>
<dbReference type="InterPro" id="IPR036390">
    <property type="entry name" value="WH_DNA-bd_sf"/>
</dbReference>
<comment type="caution">
    <text evidence="2">The sequence shown here is derived from an EMBL/GenBank/DDBJ whole genome shotgun (WGS) entry which is preliminary data.</text>
</comment>
<evidence type="ECO:0000259" key="1">
    <source>
        <dbReference type="PROSITE" id="PS50995"/>
    </source>
</evidence>
<dbReference type="GO" id="GO:0006950">
    <property type="term" value="P:response to stress"/>
    <property type="evidence" value="ECO:0007669"/>
    <property type="project" value="TreeGrafter"/>
</dbReference>
<dbReference type="InterPro" id="IPR039422">
    <property type="entry name" value="MarR/SlyA-like"/>
</dbReference>
<dbReference type="Pfam" id="PF12802">
    <property type="entry name" value="MarR_2"/>
    <property type="match status" value="1"/>
</dbReference>
<dbReference type="InterPro" id="IPR000835">
    <property type="entry name" value="HTH_MarR-typ"/>
</dbReference>
<dbReference type="AlphaFoldDB" id="A0A366D110"/>
<accession>A0A366D110</accession>
<protein>
    <submittedName>
        <fullName evidence="2">MarR family transcriptional regulator</fullName>
    </submittedName>
</protein>
<dbReference type="EMBL" id="QNRE01000021">
    <property type="protein sequence ID" value="RBO82948.1"/>
    <property type="molecule type" value="Genomic_DNA"/>
</dbReference>
<evidence type="ECO:0000313" key="3">
    <source>
        <dbReference type="Proteomes" id="UP000252586"/>
    </source>
</evidence>